<dbReference type="InterPro" id="IPR036236">
    <property type="entry name" value="Znf_C2H2_sf"/>
</dbReference>
<dbReference type="FunFam" id="3.30.160.60:FF:000942">
    <property type="entry name" value="Snail zinc finger protein"/>
    <property type="match status" value="1"/>
</dbReference>
<dbReference type="PROSITE" id="PS50157">
    <property type="entry name" value="ZINC_FINGER_C2H2_2"/>
    <property type="match status" value="4"/>
</dbReference>
<evidence type="ECO:0000256" key="2">
    <source>
        <dbReference type="ARBA" id="ARBA00022723"/>
    </source>
</evidence>
<evidence type="ECO:0000256" key="1">
    <source>
        <dbReference type="ARBA" id="ARBA00004123"/>
    </source>
</evidence>
<dbReference type="PROSITE" id="PS00028">
    <property type="entry name" value="ZINC_FINGER_C2H2_1"/>
    <property type="match status" value="3"/>
</dbReference>
<keyword evidence="2" id="KW-0479">Metal-binding</keyword>
<gene>
    <name evidence="12" type="ORF">JRQ81_006265</name>
</gene>
<dbReference type="PANTHER" id="PTHR23235:SF176">
    <property type="entry name" value="C2H2-TYPE DOMAIN-CONTAINING PROTEIN"/>
    <property type="match status" value="1"/>
</dbReference>
<feature type="domain" description="C2H2-type" evidence="11">
    <location>
        <begin position="279"/>
        <end position="307"/>
    </location>
</feature>
<feature type="domain" description="C2H2-type" evidence="11">
    <location>
        <begin position="223"/>
        <end position="250"/>
    </location>
</feature>
<proteinExistence type="inferred from homology"/>
<dbReference type="PANTHER" id="PTHR23235">
    <property type="entry name" value="KRUEPPEL-LIKE TRANSCRIPTION FACTOR"/>
    <property type="match status" value="1"/>
</dbReference>
<dbReference type="Gene3D" id="3.30.160.60">
    <property type="entry name" value="Classic Zinc Finger"/>
    <property type="match status" value="4"/>
</dbReference>
<keyword evidence="3" id="KW-0677">Repeat</keyword>
<organism evidence="12 13">
    <name type="scientific">Phrynocephalus forsythii</name>
    <dbReference type="NCBI Taxonomy" id="171643"/>
    <lineage>
        <taxon>Eukaryota</taxon>
        <taxon>Metazoa</taxon>
        <taxon>Chordata</taxon>
        <taxon>Craniata</taxon>
        <taxon>Vertebrata</taxon>
        <taxon>Euteleostomi</taxon>
        <taxon>Lepidosauria</taxon>
        <taxon>Squamata</taxon>
        <taxon>Bifurcata</taxon>
        <taxon>Unidentata</taxon>
        <taxon>Episquamata</taxon>
        <taxon>Toxicofera</taxon>
        <taxon>Iguania</taxon>
        <taxon>Acrodonta</taxon>
        <taxon>Agamidae</taxon>
        <taxon>Agaminae</taxon>
        <taxon>Phrynocephalus</taxon>
    </lineage>
</organism>
<accession>A0A9Q0XFC2</accession>
<feature type="domain" description="C2H2-type" evidence="11">
    <location>
        <begin position="197"/>
        <end position="220"/>
    </location>
</feature>
<evidence type="ECO:0000256" key="4">
    <source>
        <dbReference type="ARBA" id="ARBA00022771"/>
    </source>
</evidence>
<keyword evidence="4 9" id="KW-0863">Zinc-finger</keyword>
<evidence type="ECO:0000256" key="10">
    <source>
        <dbReference type="SAM" id="MobiDB-lite"/>
    </source>
</evidence>
<evidence type="ECO:0000313" key="12">
    <source>
        <dbReference type="EMBL" id="KAJ7311943.1"/>
    </source>
</evidence>
<dbReference type="Proteomes" id="UP001142489">
    <property type="component" value="Unassembled WGS sequence"/>
</dbReference>
<dbReference type="GO" id="GO:0005634">
    <property type="term" value="C:nucleus"/>
    <property type="evidence" value="ECO:0007669"/>
    <property type="project" value="UniProtKB-SubCell"/>
</dbReference>
<dbReference type="FunFam" id="3.30.160.60:FF:000207">
    <property type="entry name" value="zinc finger protein SNAI2"/>
    <property type="match status" value="1"/>
</dbReference>
<dbReference type="FunFam" id="3.30.160.60:FF:000860">
    <property type="entry name" value="zinc finger protein SNAI2"/>
    <property type="match status" value="1"/>
</dbReference>
<comment type="subcellular location">
    <subcellularLocation>
        <location evidence="1">Nucleus</location>
    </subcellularLocation>
</comment>
<evidence type="ECO:0000256" key="6">
    <source>
        <dbReference type="ARBA" id="ARBA00023125"/>
    </source>
</evidence>
<dbReference type="FunFam" id="3.30.160.60:FF:000085">
    <property type="entry name" value="Snail zinc finger protein"/>
    <property type="match status" value="1"/>
</dbReference>
<dbReference type="InterPro" id="IPR013087">
    <property type="entry name" value="Znf_C2H2_type"/>
</dbReference>
<feature type="region of interest" description="Disordered" evidence="10">
    <location>
        <begin position="129"/>
        <end position="159"/>
    </location>
</feature>
<evidence type="ECO:0000256" key="5">
    <source>
        <dbReference type="ARBA" id="ARBA00022833"/>
    </source>
</evidence>
<sequence length="307" mass="33056">MPRSFLVKKPPGTRVPNYGRLETRLGRCCCPREPGDPSWGLAGPLFLQDGSGCPAAPCNAGSPWDRSSIIACLSPPLPPQSELREDLGLSLQGGATASVDHPGDSLARGTPLRDSQNHLPLLAAFSLHQRRTPSPGTPAEGGGSQALGEPGMAAATDPLERLGGSDCQQPCGTFLGLMQLRQPRCKPTVATAVRKYFSCKHCDKEYASLGALKMHIRTHTLPCVCKICGKAFSRPWLLQGHIRTHTGEKPYACAHCSRAFADRSNLRAHLQTHSDIKKYQCPACLKTFSRMSLLLRHEEASGCPTAT</sequence>
<dbReference type="SUPFAM" id="SSF57667">
    <property type="entry name" value="beta-beta-alpha zinc fingers"/>
    <property type="match status" value="3"/>
</dbReference>
<comment type="caution">
    <text evidence="12">The sequence shown here is derived from an EMBL/GenBank/DDBJ whole genome shotgun (WGS) entry which is preliminary data.</text>
</comment>
<keyword evidence="13" id="KW-1185">Reference proteome</keyword>
<dbReference type="SMART" id="SM00355">
    <property type="entry name" value="ZnF_C2H2"/>
    <property type="match status" value="4"/>
</dbReference>
<evidence type="ECO:0000256" key="8">
    <source>
        <dbReference type="ARBA" id="ARBA00037948"/>
    </source>
</evidence>
<dbReference type="OrthoDB" id="5428132at2759"/>
<dbReference type="GO" id="GO:0003677">
    <property type="term" value="F:DNA binding"/>
    <property type="evidence" value="ECO:0007669"/>
    <property type="project" value="UniProtKB-KW"/>
</dbReference>
<keyword evidence="7" id="KW-0539">Nucleus</keyword>
<dbReference type="AlphaFoldDB" id="A0A9Q0XFC2"/>
<keyword evidence="5" id="KW-0862">Zinc</keyword>
<dbReference type="GO" id="GO:0008270">
    <property type="term" value="F:zinc ion binding"/>
    <property type="evidence" value="ECO:0007669"/>
    <property type="project" value="UniProtKB-KW"/>
</dbReference>
<evidence type="ECO:0000256" key="7">
    <source>
        <dbReference type="ARBA" id="ARBA00023242"/>
    </source>
</evidence>
<evidence type="ECO:0000256" key="9">
    <source>
        <dbReference type="PROSITE-ProRule" id="PRU00042"/>
    </source>
</evidence>
<name>A0A9Q0XFC2_9SAUR</name>
<reference evidence="12" key="1">
    <citation type="journal article" date="2023" name="DNA Res.">
        <title>Chromosome-level genome assembly of Phrynocephalus forsythii using third-generation DNA sequencing and Hi-C analysis.</title>
        <authorList>
            <person name="Qi Y."/>
            <person name="Zhao W."/>
            <person name="Zhao Y."/>
            <person name="Niu C."/>
            <person name="Cao S."/>
            <person name="Zhang Y."/>
        </authorList>
    </citation>
    <scope>NUCLEOTIDE SEQUENCE</scope>
    <source>
        <tissue evidence="12">Muscle</tissue>
    </source>
</reference>
<evidence type="ECO:0000313" key="13">
    <source>
        <dbReference type="Proteomes" id="UP001142489"/>
    </source>
</evidence>
<protein>
    <recommendedName>
        <fullName evidence="11">C2H2-type domain-containing protein</fullName>
    </recommendedName>
</protein>
<feature type="domain" description="C2H2-type" evidence="11">
    <location>
        <begin position="251"/>
        <end position="278"/>
    </location>
</feature>
<keyword evidence="6" id="KW-0238">DNA-binding</keyword>
<comment type="similarity">
    <text evidence="8">Belongs to the snail C2H2-type zinc-finger protein family.</text>
</comment>
<dbReference type="Pfam" id="PF00096">
    <property type="entry name" value="zf-C2H2"/>
    <property type="match status" value="3"/>
</dbReference>
<evidence type="ECO:0000259" key="11">
    <source>
        <dbReference type="PROSITE" id="PS50157"/>
    </source>
</evidence>
<dbReference type="EMBL" id="JAPFRF010000013">
    <property type="protein sequence ID" value="KAJ7311943.1"/>
    <property type="molecule type" value="Genomic_DNA"/>
</dbReference>
<evidence type="ECO:0000256" key="3">
    <source>
        <dbReference type="ARBA" id="ARBA00022737"/>
    </source>
</evidence>